<keyword evidence="2" id="KW-1185">Reference proteome</keyword>
<proteinExistence type="predicted"/>
<evidence type="ECO:0008006" key="3">
    <source>
        <dbReference type="Google" id="ProtNLM"/>
    </source>
</evidence>
<sequence length="207" mass="22997">MIYKWYYLFSDKANEIIGNVNPDWIGGITNTFRYKDLSLSFLIDVRQGGDVWSLDMYYGLATGLYPETAGLNDQGKPVRAPIDQGGGIINPGVTEDGKQNTKRIDISDFFGAYGYFYKPSAAFVYDASYVKLRELALTYSLPKSILGSKSPFKGIDISLIGRNLWIIHKNLPYSDPEETTSSGNAQGIQGGAYPTTRTMGVNLKLRF</sequence>
<reference evidence="1 2" key="1">
    <citation type="submission" date="2019-05" db="EMBL/GenBank/DDBJ databases">
        <title>Panacibacter sp. strain 17mud1-8 Genome sequencing and assembly.</title>
        <authorList>
            <person name="Chhetri G."/>
        </authorList>
    </citation>
    <scope>NUCLEOTIDE SEQUENCE [LARGE SCALE GENOMIC DNA]</scope>
    <source>
        <strain evidence="1 2">17mud1-8</strain>
    </source>
</reference>
<comment type="caution">
    <text evidence="1">The sequence shown here is derived from an EMBL/GenBank/DDBJ whole genome shotgun (WGS) entry which is preliminary data.</text>
</comment>
<organism evidence="1 2">
    <name type="scientific">Ilyomonas limi</name>
    <dbReference type="NCBI Taxonomy" id="2575867"/>
    <lineage>
        <taxon>Bacteria</taxon>
        <taxon>Pseudomonadati</taxon>
        <taxon>Bacteroidota</taxon>
        <taxon>Chitinophagia</taxon>
        <taxon>Chitinophagales</taxon>
        <taxon>Chitinophagaceae</taxon>
        <taxon>Ilyomonas</taxon>
    </lineage>
</organism>
<dbReference type="AlphaFoldDB" id="A0A4U3KTV6"/>
<accession>A0A4U3KTV6</accession>
<dbReference type="Proteomes" id="UP000305848">
    <property type="component" value="Unassembled WGS sequence"/>
</dbReference>
<name>A0A4U3KTV6_9BACT</name>
<dbReference type="EMBL" id="SZQL01000034">
    <property type="protein sequence ID" value="TKK64427.1"/>
    <property type="molecule type" value="Genomic_DNA"/>
</dbReference>
<dbReference type="OrthoDB" id="609136at2"/>
<dbReference type="RefSeq" id="WP_137264101.1">
    <property type="nucleotide sequence ID" value="NZ_SZQL01000034.1"/>
</dbReference>
<protein>
    <recommendedName>
        <fullName evidence="3">TonB-dependent receptor</fullName>
    </recommendedName>
</protein>
<gene>
    <name evidence="1" type="ORF">FC093_22640</name>
</gene>
<evidence type="ECO:0000313" key="2">
    <source>
        <dbReference type="Proteomes" id="UP000305848"/>
    </source>
</evidence>
<evidence type="ECO:0000313" key="1">
    <source>
        <dbReference type="EMBL" id="TKK64427.1"/>
    </source>
</evidence>